<evidence type="ECO:0000313" key="2">
    <source>
        <dbReference type="EMBL" id="KAJ5178813.1"/>
    </source>
</evidence>
<feature type="compositionally biased region" description="Basic and acidic residues" evidence="1">
    <location>
        <begin position="195"/>
        <end position="215"/>
    </location>
</feature>
<evidence type="ECO:0008006" key="4">
    <source>
        <dbReference type="Google" id="ProtNLM"/>
    </source>
</evidence>
<evidence type="ECO:0000313" key="3">
    <source>
        <dbReference type="Proteomes" id="UP001146351"/>
    </source>
</evidence>
<proteinExistence type="predicted"/>
<dbReference type="InterPro" id="IPR051870">
    <property type="entry name" value="Elongin-A_domain"/>
</dbReference>
<reference evidence="2" key="1">
    <citation type="submission" date="2022-11" db="EMBL/GenBank/DDBJ databases">
        <authorList>
            <person name="Petersen C."/>
        </authorList>
    </citation>
    <scope>NUCLEOTIDE SEQUENCE</scope>
    <source>
        <strain evidence="2">IBT 21917</strain>
    </source>
</reference>
<feature type="compositionally biased region" description="Low complexity" evidence="1">
    <location>
        <begin position="277"/>
        <end position="304"/>
    </location>
</feature>
<dbReference type="OrthoDB" id="21513at2759"/>
<dbReference type="GO" id="GO:0006368">
    <property type="term" value="P:transcription elongation by RNA polymerase II"/>
    <property type="evidence" value="ECO:0007669"/>
    <property type="project" value="InterPro"/>
</dbReference>
<feature type="region of interest" description="Disordered" evidence="1">
    <location>
        <begin position="126"/>
        <end position="239"/>
    </location>
</feature>
<feature type="compositionally biased region" description="Polar residues" evidence="1">
    <location>
        <begin position="253"/>
        <end position="271"/>
    </location>
</feature>
<dbReference type="Gene3D" id="6.10.250.3180">
    <property type="match status" value="1"/>
</dbReference>
<dbReference type="Proteomes" id="UP001146351">
    <property type="component" value="Unassembled WGS sequence"/>
</dbReference>
<dbReference type="EMBL" id="JAPQKO010000002">
    <property type="protein sequence ID" value="KAJ5178813.1"/>
    <property type="molecule type" value="Genomic_DNA"/>
</dbReference>
<name>A0A9W9IGT1_9EURO</name>
<comment type="caution">
    <text evidence="2">The sequence shown here is derived from an EMBL/GenBank/DDBJ whole genome shotgun (WGS) entry which is preliminary data.</text>
</comment>
<gene>
    <name evidence="2" type="ORF">N7492_002023</name>
</gene>
<protein>
    <recommendedName>
        <fullName evidence="4">RNA polymerase II transcription factor SIII (Elongin) subunit A</fullName>
    </recommendedName>
</protein>
<feature type="region of interest" description="Disordered" evidence="1">
    <location>
        <begin position="252"/>
        <end position="341"/>
    </location>
</feature>
<evidence type="ECO:0000256" key="1">
    <source>
        <dbReference type="SAM" id="MobiDB-lite"/>
    </source>
</evidence>
<dbReference type="PANTHER" id="PTHR15141">
    <property type="entry name" value="TRANSCRIPTION ELONGATION FACTOR B POLYPEPTIDE 3"/>
    <property type="match status" value="1"/>
</dbReference>
<dbReference type="AlphaFoldDB" id="A0A9W9IGT1"/>
<dbReference type="PANTHER" id="PTHR15141:SF76">
    <property type="entry name" value="TRANSCRIPTION ELONGATION FACTOR B POLYPEPTIDE 3"/>
    <property type="match status" value="1"/>
</dbReference>
<reference evidence="2" key="2">
    <citation type="journal article" date="2023" name="IMA Fungus">
        <title>Comparative genomic study of the Penicillium genus elucidates a diverse pangenome and 15 lateral gene transfer events.</title>
        <authorList>
            <person name="Petersen C."/>
            <person name="Sorensen T."/>
            <person name="Nielsen M.R."/>
            <person name="Sondergaard T.E."/>
            <person name="Sorensen J.L."/>
            <person name="Fitzpatrick D.A."/>
            <person name="Frisvad J.C."/>
            <person name="Nielsen K.L."/>
        </authorList>
    </citation>
    <scope>NUCLEOTIDE SEQUENCE</scope>
    <source>
        <strain evidence="2">IBT 21917</strain>
    </source>
</reference>
<feature type="compositionally biased region" description="Polar residues" evidence="1">
    <location>
        <begin position="305"/>
        <end position="314"/>
    </location>
</feature>
<organism evidence="2 3">
    <name type="scientific">Penicillium capsulatum</name>
    <dbReference type="NCBI Taxonomy" id="69766"/>
    <lineage>
        <taxon>Eukaryota</taxon>
        <taxon>Fungi</taxon>
        <taxon>Dikarya</taxon>
        <taxon>Ascomycota</taxon>
        <taxon>Pezizomycotina</taxon>
        <taxon>Eurotiomycetes</taxon>
        <taxon>Eurotiomycetidae</taxon>
        <taxon>Eurotiales</taxon>
        <taxon>Aspergillaceae</taxon>
        <taxon>Penicillium</taxon>
    </lineage>
</organism>
<keyword evidence="3" id="KW-1185">Reference proteome</keyword>
<dbReference type="InterPro" id="IPR010684">
    <property type="entry name" value="RNA_pol_II_trans_fac_SIII_A"/>
</dbReference>
<accession>A0A9W9IGT1</accession>
<feature type="compositionally biased region" description="Basic residues" evidence="1">
    <location>
        <begin position="131"/>
        <end position="146"/>
    </location>
</feature>
<feature type="compositionally biased region" description="Polar residues" evidence="1">
    <location>
        <begin position="224"/>
        <end position="239"/>
    </location>
</feature>
<dbReference type="Pfam" id="PF06881">
    <property type="entry name" value="Elongin_A"/>
    <property type="match status" value="1"/>
</dbReference>
<sequence length="341" mass="37502">MPAPSLLQLATATAVKHHKWLHDIGNLPYVLVRPILLKIDNPEKLHALEVLSPQIAEADRELWLEFIKRDIPQWEQYDLPEQTRDWYGVYRGLREQVQKSLDADAQRLKSAIDGIQTERARLEPKIIPGPRGRHVSGVRSAPRRRYGPSSFMRSDMSGSKKNSIFAPQRRNNALAIPTKDLSTRASQVRQAPRALVEEHRRPVEQAESKRSEPSIRKPRGVGPFNSQGPSRATPNGISASRTEGEARLLALTSGKSPASETNGSRGATSPSKALPAKSPLKRVASSSSLSGSSPRPQSSLPSASTPTLAGSNSSLPPPARVILPRKKEADPFLRPKKRRIA</sequence>
<dbReference type="GO" id="GO:0070449">
    <property type="term" value="C:elongin complex"/>
    <property type="evidence" value="ECO:0007669"/>
    <property type="project" value="InterPro"/>
</dbReference>